<dbReference type="AlphaFoldDB" id="A0A2P5XCM3"/>
<reference evidence="13 14" key="1">
    <citation type="submission" date="2015-01" db="EMBL/GenBank/DDBJ databases">
        <title>Genome of allotetraploid Gossypium barbadense reveals genomic plasticity and fiber elongation in cotton evolution.</title>
        <authorList>
            <person name="Chen X."/>
            <person name="Liu X."/>
            <person name="Zhao B."/>
            <person name="Zheng H."/>
            <person name="Hu Y."/>
            <person name="Lu G."/>
            <person name="Yang C."/>
            <person name="Chen J."/>
            <person name="Shan C."/>
            <person name="Zhang L."/>
            <person name="Zhou Y."/>
            <person name="Wang L."/>
            <person name="Guo W."/>
            <person name="Bai Y."/>
            <person name="Ruan J."/>
            <person name="Shangguan X."/>
            <person name="Mao Y."/>
            <person name="Jiang J."/>
            <person name="Zhu Y."/>
            <person name="Lei J."/>
            <person name="Kang H."/>
            <person name="Chen S."/>
            <person name="He X."/>
            <person name="Wang R."/>
            <person name="Wang Y."/>
            <person name="Chen J."/>
            <person name="Wang L."/>
            <person name="Yu S."/>
            <person name="Wang B."/>
            <person name="Wei J."/>
            <person name="Song S."/>
            <person name="Lu X."/>
            <person name="Gao Z."/>
            <person name="Gu W."/>
            <person name="Deng X."/>
            <person name="Ma D."/>
            <person name="Wang S."/>
            <person name="Liang W."/>
            <person name="Fang L."/>
            <person name="Cai C."/>
            <person name="Zhu X."/>
            <person name="Zhou B."/>
            <person name="Zhang Y."/>
            <person name="Chen Z."/>
            <person name="Xu S."/>
            <person name="Zhu R."/>
            <person name="Wang S."/>
            <person name="Zhang T."/>
            <person name="Zhao G."/>
        </authorList>
    </citation>
    <scope>NUCLEOTIDE SEQUENCE [LARGE SCALE GENOMIC DNA]</scope>
    <source>
        <strain evidence="14">cv. Xinhai21</strain>
        <tissue evidence="13">Leaf</tissue>
    </source>
</reference>
<sequence length="163" mass="18843">MKAKREHGDSVDGERDLKRQRVVDSPSSPPEEPLVPYNDDEDDERRALNHIGSREEDGRSNRQVEVRRDCPYLDTVNRQVLDFDFEKFCSVSLSNLNVYACLVCGKYYQGRGKKSHAYTHSLEAGHHVYINLRTEKVYCLPDGYEINDPSLDDIRHVLYPSLL</sequence>
<dbReference type="GO" id="GO:0006397">
    <property type="term" value="P:mRNA processing"/>
    <property type="evidence" value="ECO:0007669"/>
    <property type="project" value="UniProtKB-KW"/>
</dbReference>
<dbReference type="Gene3D" id="3.30.40.10">
    <property type="entry name" value="Zinc/RING finger domain, C3HC4 (zinc finger)"/>
    <property type="match status" value="1"/>
</dbReference>
<comment type="similarity">
    <text evidence="2">Belongs to the peptidase C19 family.</text>
</comment>
<dbReference type="PROSITE" id="PS50271">
    <property type="entry name" value="ZF_UBP"/>
    <property type="match status" value="1"/>
</dbReference>
<dbReference type="GO" id="GO:0008270">
    <property type="term" value="F:zinc ion binding"/>
    <property type="evidence" value="ECO:0007669"/>
    <property type="project" value="UniProtKB-KW"/>
</dbReference>
<keyword evidence="6 10" id="KW-0863">Zinc-finger</keyword>
<gene>
    <name evidence="13" type="ORF">GOBAR_AA19590</name>
</gene>
<feature type="compositionally biased region" description="Basic and acidic residues" evidence="11">
    <location>
        <begin position="1"/>
        <end position="22"/>
    </location>
</feature>
<comment type="subcellular location">
    <subcellularLocation>
        <location evidence="1">Nucleus</location>
    </subcellularLocation>
</comment>
<dbReference type="InterPro" id="IPR001607">
    <property type="entry name" value="Znf_UBP"/>
</dbReference>
<keyword evidence="3" id="KW-0507">mRNA processing</keyword>
<dbReference type="Pfam" id="PF02148">
    <property type="entry name" value="zf-UBP"/>
    <property type="match status" value="1"/>
</dbReference>
<keyword evidence="7" id="KW-0862">Zinc</keyword>
<dbReference type="SMART" id="SM00290">
    <property type="entry name" value="ZnF_UBP"/>
    <property type="match status" value="1"/>
</dbReference>
<dbReference type="Proteomes" id="UP000239757">
    <property type="component" value="Unassembled WGS sequence"/>
</dbReference>
<evidence type="ECO:0000256" key="3">
    <source>
        <dbReference type="ARBA" id="ARBA00022664"/>
    </source>
</evidence>
<keyword evidence="8" id="KW-0508">mRNA splicing</keyword>
<feature type="compositionally biased region" description="Basic and acidic residues" evidence="11">
    <location>
        <begin position="44"/>
        <end position="62"/>
    </location>
</feature>
<dbReference type="EMBL" id="KZ665177">
    <property type="protein sequence ID" value="PPS01086.1"/>
    <property type="molecule type" value="Genomic_DNA"/>
</dbReference>
<protein>
    <recommendedName>
        <fullName evidence="12">UBP-type domain-containing protein</fullName>
    </recommendedName>
</protein>
<dbReference type="FunFam" id="3.30.40.10:FF:000068">
    <property type="entry name" value="U4/U6.U5 tri-snRNP-associated protein 2"/>
    <property type="match status" value="1"/>
</dbReference>
<evidence type="ECO:0000256" key="4">
    <source>
        <dbReference type="ARBA" id="ARBA00022723"/>
    </source>
</evidence>
<dbReference type="InterPro" id="IPR013083">
    <property type="entry name" value="Znf_RING/FYVE/PHD"/>
</dbReference>
<proteinExistence type="inferred from homology"/>
<keyword evidence="5" id="KW-0747">Spliceosome</keyword>
<name>A0A2P5XCM3_GOSBA</name>
<feature type="domain" description="UBP-type" evidence="12">
    <location>
        <begin position="68"/>
        <end position="163"/>
    </location>
</feature>
<evidence type="ECO:0000313" key="13">
    <source>
        <dbReference type="EMBL" id="PPS01086.1"/>
    </source>
</evidence>
<dbReference type="GO" id="GO:0008380">
    <property type="term" value="P:RNA splicing"/>
    <property type="evidence" value="ECO:0007669"/>
    <property type="project" value="UniProtKB-KW"/>
</dbReference>
<evidence type="ECO:0000259" key="12">
    <source>
        <dbReference type="PROSITE" id="PS50271"/>
    </source>
</evidence>
<evidence type="ECO:0000256" key="8">
    <source>
        <dbReference type="ARBA" id="ARBA00023187"/>
    </source>
</evidence>
<keyword evidence="4" id="KW-0479">Metal-binding</keyword>
<dbReference type="GO" id="GO:0005681">
    <property type="term" value="C:spliceosomal complex"/>
    <property type="evidence" value="ECO:0007669"/>
    <property type="project" value="UniProtKB-KW"/>
</dbReference>
<organism evidence="13 14">
    <name type="scientific">Gossypium barbadense</name>
    <name type="common">Sea Island cotton</name>
    <name type="synonym">Hibiscus barbadensis</name>
    <dbReference type="NCBI Taxonomy" id="3634"/>
    <lineage>
        <taxon>Eukaryota</taxon>
        <taxon>Viridiplantae</taxon>
        <taxon>Streptophyta</taxon>
        <taxon>Embryophyta</taxon>
        <taxon>Tracheophyta</taxon>
        <taxon>Spermatophyta</taxon>
        <taxon>Magnoliopsida</taxon>
        <taxon>eudicotyledons</taxon>
        <taxon>Gunneridae</taxon>
        <taxon>Pentapetalae</taxon>
        <taxon>rosids</taxon>
        <taxon>malvids</taxon>
        <taxon>Malvales</taxon>
        <taxon>Malvaceae</taxon>
        <taxon>Malvoideae</taxon>
        <taxon>Gossypium</taxon>
    </lineage>
</organism>
<accession>A0A2P5XCM3</accession>
<keyword evidence="9" id="KW-0539">Nucleus</keyword>
<evidence type="ECO:0000256" key="5">
    <source>
        <dbReference type="ARBA" id="ARBA00022728"/>
    </source>
</evidence>
<evidence type="ECO:0000256" key="11">
    <source>
        <dbReference type="SAM" id="MobiDB-lite"/>
    </source>
</evidence>
<evidence type="ECO:0000256" key="6">
    <source>
        <dbReference type="ARBA" id="ARBA00022771"/>
    </source>
</evidence>
<evidence type="ECO:0000256" key="9">
    <source>
        <dbReference type="ARBA" id="ARBA00023242"/>
    </source>
</evidence>
<dbReference type="OrthoDB" id="10263353at2759"/>
<evidence type="ECO:0000313" key="14">
    <source>
        <dbReference type="Proteomes" id="UP000239757"/>
    </source>
</evidence>
<evidence type="ECO:0000256" key="10">
    <source>
        <dbReference type="PROSITE-ProRule" id="PRU00502"/>
    </source>
</evidence>
<feature type="region of interest" description="Disordered" evidence="11">
    <location>
        <begin position="1"/>
        <end position="62"/>
    </location>
</feature>
<evidence type="ECO:0000256" key="2">
    <source>
        <dbReference type="ARBA" id="ARBA00009085"/>
    </source>
</evidence>
<evidence type="ECO:0000256" key="7">
    <source>
        <dbReference type="ARBA" id="ARBA00022833"/>
    </source>
</evidence>
<evidence type="ECO:0000256" key="1">
    <source>
        <dbReference type="ARBA" id="ARBA00004123"/>
    </source>
</evidence>
<dbReference type="SUPFAM" id="SSF57850">
    <property type="entry name" value="RING/U-box"/>
    <property type="match status" value="1"/>
</dbReference>